<reference evidence="8" key="1">
    <citation type="submission" date="2023-06" db="EMBL/GenBank/DDBJ databases">
        <title>Identification of Cytochrome P450s in Maconellicoccus hirsutus.</title>
        <authorList>
            <person name="Selvamani S.B."/>
            <person name="Negi N."/>
            <person name="Nagarjuna Reddy K.V."/>
            <person name="Ramasamy G.G."/>
        </authorList>
    </citation>
    <scope>NUCLEOTIDE SEQUENCE</scope>
</reference>
<evidence type="ECO:0000256" key="4">
    <source>
        <dbReference type="ARBA" id="ARBA00022723"/>
    </source>
</evidence>
<dbReference type="GO" id="GO:0005506">
    <property type="term" value="F:iron ion binding"/>
    <property type="evidence" value="ECO:0007669"/>
    <property type="project" value="InterPro"/>
</dbReference>
<keyword evidence="3" id="KW-0349">Heme</keyword>
<dbReference type="GO" id="GO:0020037">
    <property type="term" value="F:heme binding"/>
    <property type="evidence" value="ECO:0007669"/>
    <property type="project" value="InterPro"/>
</dbReference>
<dbReference type="PANTHER" id="PTHR24279">
    <property type="entry name" value="CYTOCHROME P450"/>
    <property type="match status" value="1"/>
</dbReference>
<keyword evidence="4" id="KW-0479">Metal-binding</keyword>
<accession>A0AAT9UTI4</accession>
<dbReference type="InterPro" id="IPR001128">
    <property type="entry name" value="Cyt_P450"/>
</dbReference>
<keyword evidence="5" id="KW-0560">Oxidoreductase</keyword>
<dbReference type="EMBL" id="OR117216">
    <property type="protein sequence ID" value="WIM41656.1"/>
    <property type="molecule type" value="mRNA"/>
</dbReference>
<keyword evidence="7" id="KW-0503">Monooxygenase</keyword>
<protein>
    <submittedName>
        <fullName evidence="8">Cytochrome P450 315A1</fullName>
    </submittedName>
</protein>
<dbReference type="PANTHER" id="PTHR24279:SF120">
    <property type="entry name" value="CYTOCHROME P450"/>
    <property type="match status" value="1"/>
</dbReference>
<dbReference type="Pfam" id="PF00067">
    <property type="entry name" value="p450"/>
    <property type="match status" value="2"/>
</dbReference>
<dbReference type="GO" id="GO:0016705">
    <property type="term" value="F:oxidoreductase activity, acting on paired donors, with incorporation or reduction of molecular oxygen"/>
    <property type="evidence" value="ECO:0007669"/>
    <property type="project" value="InterPro"/>
</dbReference>
<proteinExistence type="evidence at transcript level"/>
<evidence type="ECO:0000256" key="2">
    <source>
        <dbReference type="ARBA" id="ARBA00010617"/>
    </source>
</evidence>
<organism evidence="8">
    <name type="scientific">Maconellicoccus hirsutus</name>
    <name type="common">Pink hibiscus mealybug</name>
    <dbReference type="NCBI Taxonomy" id="177089"/>
    <lineage>
        <taxon>Eukaryota</taxon>
        <taxon>Metazoa</taxon>
        <taxon>Ecdysozoa</taxon>
        <taxon>Arthropoda</taxon>
        <taxon>Hexapoda</taxon>
        <taxon>Insecta</taxon>
        <taxon>Pterygota</taxon>
        <taxon>Neoptera</taxon>
        <taxon>Paraneoptera</taxon>
        <taxon>Hemiptera</taxon>
        <taxon>Sternorrhyncha</taxon>
        <taxon>Coccoidea</taxon>
        <taxon>Pseudococcidae</taxon>
        <taxon>Maconellicoccus</taxon>
    </lineage>
</organism>
<evidence type="ECO:0000256" key="3">
    <source>
        <dbReference type="ARBA" id="ARBA00022617"/>
    </source>
</evidence>
<comment type="similarity">
    <text evidence="2">Belongs to the cytochrome P450 family.</text>
</comment>
<evidence type="ECO:0000256" key="1">
    <source>
        <dbReference type="ARBA" id="ARBA00001971"/>
    </source>
</evidence>
<evidence type="ECO:0000256" key="7">
    <source>
        <dbReference type="ARBA" id="ARBA00023033"/>
    </source>
</evidence>
<comment type="cofactor">
    <cofactor evidence="1">
        <name>heme</name>
        <dbReference type="ChEBI" id="CHEBI:30413"/>
    </cofactor>
</comment>
<keyword evidence="6" id="KW-0408">Iron</keyword>
<evidence type="ECO:0000256" key="5">
    <source>
        <dbReference type="ARBA" id="ARBA00023002"/>
    </source>
</evidence>
<name>A0AAT9UTI4_MACHI</name>
<dbReference type="SUPFAM" id="SSF48264">
    <property type="entry name" value="Cytochrome P450"/>
    <property type="match status" value="1"/>
</dbReference>
<dbReference type="InterPro" id="IPR036396">
    <property type="entry name" value="Cyt_P450_sf"/>
</dbReference>
<sequence>MFRVKVVVVKYAKVMMHWHCHGYATNANLKPFHEIPSPKGALPFVGTLFSLMAAGGAENLHEYINERHKQLGAVFRERLGPVTSIFLNDADEIRKVFSLEGRYPKHVLPECWLLYNKTYNYQRGLYFMDGTEWFKYRKILNDVLLKRDYYAEAKKNAIFVEQAFEIWYENSKRGQIIDLENELYNLSLIFIMSFAFGSCFHENADVFLPRIRQLSAVVREIFLHSVKLSVIPATLAMSLNLKIWSDFSQAVGQSVRYTTDLLNELISYKKKKEEDEDADGVVFHLMKRKIDANTLQRIVVDLIMAAGDTVRKDGLYRSYDDRGICRIRASSLLFSFQNAYASLWIFYLLARHKDVQSELYADIQQRGDTETARPSPMIRNVIKESMRLYPVAPFIARYLPEETCVCSYRVPANVRAAGLALNRRG</sequence>
<dbReference type="InterPro" id="IPR050479">
    <property type="entry name" value="CYP11_CYP27_families"/>
</dbReference>
<dbReference type="GO" id="GO:0004497">
    <property type="term" value="F:monooxygenase activity"/>
    <property type="evidence" value="ECO:0007669"/>
    <property type="project" value="UniProtKB-KW"/>
</dbReference>
<evidence type="ECO:0000256" key="6">
    <source>
        <dbReference type="ARBA" id="ARBA00023004"/>
    </source>
</evidence>
<dbReference type="AlphaFoldDB" id="A0AAT9UTI4"/>
<evidence type="ECO:0000313" key="8">
    <source>
        <dbReference type="EMBL" id="WIM41656.1"/>
    </source>
</evidence>
<dbReference type="Gene3D" id="1.10.630.10">
    <property type="entry name" value="Cytochrome P450"/>
    <property type="match status" value="1"/>
</dbReference>